<proteinExistence type="predicted"/>
<sequence length="50" mass="5870">MNTSGFFLDKSYGFLLLMVQKCSFFNHQRLNRVLCKKTAGKIFCYKNVKT</sequence>
<organism evidence="1 2">
    <name type="scientific">Escherichia albertii (strain TW07627)</name>
    <dbReference type="NCBI Taxonomy" id="502347"/>
    <lineage>
        <taxon>Bacteria</taxon>
        <taxon>Pseudomonadati</taxon>
        <taxon>Pseudomonadota</taxon>
        <taxon>Gammaproteobacteria</taxon>
        <taxon>Enterobacterales</taxon>
        <taxon>Enterobacteriaceae</taxon>
        <taxon>Escherichia</taxon>
    </lineage>
</organism>
<protein>
    <submittedName>
        <fullName evidence="1">Uncharacterized protein</fullName>
    </submittedName>
</protein>
<dbReference type="AlphaFoldDB" id="A0ABC9NRA4"/>
<gene>
    <name evidence="1" type="ORF">ESCAB7627_1585</name>
</gene>
<dbReference type="EMBL" id="ABKX01000003">
    <property type="protein sequence ID" value="EDS92682.1"/>
    <property type="molecule type" value="Genomic_DNA"/>
</dbReference>
<accession>A0ABC9NRA4</accession>
<comment type="caution">
    <text evidence="1">The sequence shown here is derived from an EMBL/GenBank/DDBJ whole genome shotgun (WGS) entry which is preliminary data.</text>
</comment>
<evidence type="ECO:0000313" key="1">
    <source>
        <dbReference type="EMBL" id="EDS92682.1"/>
    </source>
</evidence>
<reference evidence="1 2" key="1">
    <citation type="submission" date="2008-02" db="EMBL/GenBank/DDBJ databases">
        <title>Annotation of Escherichia albertii TW07627.</title>
        <authorList>
            <person name="Sutton G."/>
            <person name="Whittam T.S."/>
            <person name="Sebastian Y."/>
        </authorList>
    </citation>
    <scope>NUCLEOTIDE SEQUENCE [LARGE SCALE GENOMIC DNA]</scope>
    <source>
        <strain evidence="1 2">TW07627</strain>
    </source>
</reference>
<evidence type="ECO:0000313" key="2">
    <source>
        <dbReference type="Proteomes" id="UP000003042"/>
    </source>
</evidence>
<name>A0ABC9NRA4_ESCAT</name>
<dbReference type="Proteomes" id="UP000003042">
    <property type="component" value="Unassembled WGS sequence"/>
</dbReference>